<gene>
    <name evidence="3" type="ORF">A4R35_07755</name>
</gene>
<feature type="region of interest" description="Disordered" evidence="1">
    <location>
        <begin position="213"/>
        <end position="362"/>
    </location>
</feature>
<feature type="compositionally biased region" description="Polar residues" evidence="1">
    <location>
        <begin position="185"/>
        <end position="197"/>
    </location>
</feature>
<keyword evidence="4" id="KW-1185">Reference proteome</keyword>
<feature type="region of interest" description="Disordered" evidence="1">
    <location>
        <begin position="388"/>
        <end position="413"/>
    </location>
</feature>
<name>A0A328VCG6_9CHLR</name>
<accession>A0A328VCG6</accession>
<keyword evidence="2" id="KW-1133">Transmembrane helix</keyword>
<feature type="compositionally biased region" description="Low complexity" evidence="1">
    <location>
        <begin position="317"/>
        <end position="340"/>
    </location>
</feature>
<keyword evidence="2" id="KW-0472">Membrane</keyword>
<dbReference type="Proteomes" id="UP000248706">
    <property type="component" value="Unassembled WGS sequence"/>
</dbReference>
<evidence type="ECO:0000256" key="1">
    <source>
        <dbReference type="SAM" id="MobiDB-lite"/>
    </source>
</evidence>
<protein>
    <submittedName>
        <fullName evidence="3">Uncharacterized protein</fullName>
    </submittedName>
</protein>
<dbReference type="EMBL" id="MCIF01000002">
    <property type="protein sequence ID" value="RAQ95426.1"/>
    <property type="molecule type" value="Genomic_DNA"/>
</dbReference>
<comment type="caution">
    <text evidence="3">The sequence shown here is derived from an EMBL/GenBank/DDBJ whole genome shotgun (WGS) entry which is preliminary data.</text>
</comment>
<proteinExistence type="predicted"/>
<organism evidence="3 4">
    <name type="scientific">Thermogemmatispora tikiterensis</name>
    <dbReference type="NCBI Taxonomy" id="1825093"/>
    <lineage>
        <taxon>Bacteria</taxon>
        <taxon>Bacillati</taxon>
        <taxon>Chloroflexota</taxon>
        <taxon>Ktedonobacteria</taxon>
        <taxon>Thermogemmatisporales</taxon>
        <taxon>Thermogemmatisporaceae</taxon>
        <taxon>Thermogemmatispora</taxon>
    </lineage>
</organism>
<feature type="compositionally biased region" description="Basic and acidic residues" evidence="1">
    <location>
        <begin position="16"/>
        <end position="32"/>
    </location>
</feature>
<feature type="compositionally biased region" description="Polar residues" evidence="1">
    <location>
        <begin position="52"/>
        <end position="79"/>
    </location>
</feature>
<evidence type="ECO:0000313" key="4">
    <source>
        <dbReference type="Proteomes" id="UP000248706"/>
    </source>
</evidence>
<feature type="region of interest" description="Disordered" evidence="1">
    <location>
        <begin position="16"/>
        <end position="141"/>
    </location>
</feature>
<feature type="region of interest" description="Disordered" evidence="1">
    <location>
        <begin position="158"/>
        <end position="200"/>
    </location>
</feature>
<feature type="compositionally biased region" description="Low complexity" evidence="1">
    <location>
        <begin position="40"/>
        <end position="51"/>
    </location>
</feature>
<reference evidence="3 4" key="1">
    <citation type="submission" date="2016-08" db="EMBL/GenBank/DDBJ databases">
        <title>Analysis of Carbohydrate Active Enzymes in Thermogemmatispora T81 Reveals Carbohydrate Degradation Ability.</title>
        <authorList>
            <person name="Tomazini A."/>
            <person name="Lal S."/>
            <person name="Stott M."/>
            <person name="Henrissat B."/>
            <person name="Polikarpov I."/>
            <person name="Sparling R."/>
            <person name="Levin D.B."/>
        </authorList>
    </citation>
    <scope>NUCLEOTIDE SEQUENCE [LARGE SCALE GENOMIC DNA]</scope>
    <source>
        <strain evidence="3 4">T81</strain>
    </source>
</reference>
<sequence length="593" mass="63837">MHLPPPWLDQLDREVASRRWRAPRRDSFERLPDLPGETESSFQSSSSTANSPDQGSAASWSAQLATSRPASPSGEQESSAAEDMGEQSETAAVAEAWRRAWLADAPTSTVPAARSEETPTEEAGQLLPSSSPEGGLCSGRSLSPRELHVRVWEENETLIMPQPGEASEAEIRQLSGQTPVEEGWSQAQVEDASSSLSYEDMPTQGHLLGIELPRSERVRPGEQPDQRHEAVGDLPTMPLKASPGPGLVIERASTPRPSRWQEHELGRERGMSFAGQASSPTRSGDIEELDTMRLAAQPPAGPRVTAGPWRSQPVTPLPASALAPSSGSPPSLPGRGEPPLFGAPATRAGAGTSPSRPPEVASWGADKVEQASRLANPSLRQWEAEETAALPQVEKPSLSPAARSTATENQTSRRRKRPLAVVALILALLLIGGGLTAWVVVYQPFNVPLITQPLQAFSDQRLGVALSYPQGWSYQLDYQQGKVTFSDSSQTGQMILLVAPAGDQDPAHYLQKEANQVGLTGAKSADPLTFGGVSWQQLRGTVTIAGASYTEVLLVTSRSGHLYTFMQLAYQKIYTDEERQVFAPARASFRFLS</sequence>
<dbReference type="AlphaFoldDB" id="A0A328VCG6"/>
<feature type="transmembrane region" description="Helical" evidence="2">
    <location>
        <begin position="419"/>
        <end position="441"/>
    </location>
</feature>
<feature type="compositionally biased region" description="Basic and acidic residues" evidence="1">
    <location>
        <begin position="259"/>
        <end position="270"/>
    </location>
</feature>
<keyword evidence="2" id="KW-0812">Transmembrane</keyword>
<evidence type="ECO:0000313" key="3">
    <source>
        <dbReference type="EMBL" id="RAQ95426.1"/>
    </source>
</evidence>
<evidence type="ECO:0000256" key="2">
    <source>
        <dbReference type="SAM" id="Phobius"/>
    </source>
</evidence>
<feature type="compositionally biased region" description="Basic and acidic residues" evidence="1">
    <location>
        <begin position="213"/>
        <end position="231"/>
    </location>
</feature>